<feature type="coiled-coil region" evidence="2">
    <location>
        <begin position="444"/>
        <end position="478"/>
    </location>
</feature>
<evidence type="ECO:0000256" key="3">
    <source>
        <dbReference type="SAM" id="MobiDB-lite"/>
    </source>
</evidence>
<evidence type="ECO:0000259" key="6">
    <source>
        <dbReference type="Pfam" id="PF25597"/>
    </source>
</evidence>
<reference evidence="7" key="1">
    <citation type="journal article" date="2019" name="Sci. Rep.">
        <title>Draft genome of Tanacetum cinerariifolium, the natural source of mosquito coil.</title>
        <authorList>
            <person name="Yamashiro T."/>
            <person name="Shiraishi A."/>
            <person name="Satake H."/>
            <person name="Nakayama K."/>
        </authorList>
    </citation>
    <scope>NUCLEOTIDE SEQUENCE</scope>
</reference>
<evidence type="ECO:0000313" key="7">
    <source>
        <dbReference type="EMBL" id="GEU51691.1"/>
    </source>
</evidence>
<dbReference type="CDD" id="cd09272">
    <property type="entry name" value="RNase_HI_RT_Ty1"/>
    <property type="match status" value="1"/>
</dbReference>
<dbReference type="Pfam" id="PF25597">
    <property type="entry name" value="SH3_retrovirus"/>
    <property type="match status" value="1"/>
</dbReference>
<dbReference type="GO" id="GO:0004190">
    <property type="term" value="F:aspartic-type endopeptidase activity"/>
    <property type="evidence" value="ECO:0007669"/>
    <property type="project" value="UniProtKB-KW"/>
</dbReference>
<keyword evidence="1" id="KW-0378">Hydrolase</keyword>
<dbReference type="Pfam" id="PF22936">
    <property type="entry name" value="Pol_BBD"/>
    <property type="match status" value="1"/>
</dbReference>
<evidence type="ECO:0000256" key="2">
    <source>
        <dbReference type="SAM" id="Coils"/>
    </source>
</evidence>
<dbReference type="PANTHER" id="PTHR11439">
    <property type="entry name" value="GAG-POL-RELATED RETROTRANSPOSON"/>
    <property type="match status" value="1"/>
</dbReference>
<dbReference type="InterPro" id="IPR043502">
    <property type="entry name" value="DNA/RNA_pol_sf"/>
</dbReference>
<dbReference type="InterPro" id="IPR013103">
    <property type="entry name" value="RVT_2"/>
</dbReference>
<feature type="domain" description="Reverse transcriptase Ty1/copia-type" evidence="4">
    <location>
        <begin position="1146"/>
        <end position="1386"/>
    </location>
</feature>
<feature type="compositionally biased region" description="Low complexity" evidence="3">
    <location>
        <begin position="1"/>
        <end position="16"/>
    </location>
</feature>
<accession>A0A6L2KQ80</accession>
<keyword evidence="1" id="KW-0645">Protease</keyword>
<proteinExistence type="predicted"/>
<evidence type="ECO:0000259" key="4">
    <source>
        <dbReference type="Pfam" id="PF07727"/>
    </source>
</evidence>
<evidence type="ECO:0000259" key="5">
    <source>
        <dbReference type="Pfam" id="PF22936"/>
    </source>
</evidence>
<feature type="coiled-coil region" evidence="2">
    <location>
        <begin position="526"/>
        <end position="553"/>
    </location>
</feature>
<evidence type="ECO:0000256" key="1">
    <source>
        <dbReference type="ARBA" id="ARBA00022750"/>
    </source>
</evidence>
<protein>
    <submittedName>
        <fullName evidence="7">Retrovirus-related Pol polyprotein from transposon TNT 1-94</fullName>
    </submittedName>
</protein>
<feature type="compositionally biased region" description="Polar residues" evidence="3">
    <location>
        <begin position="810"/>
        <end position="819"/>
    </location>
</feature>
<name>A0A6L2KQ80_TANCI</name>
<dbReference type="SUPFAM" id="SSF56672">
    <property type="entry name" value="DNA/RNA polymerases"/>
    <property type="match status" value="1"/>
</dbReference>
<dbReference type="InterPro" id="IPR057670">
    <property type="entry name" value="SH3_retrovirus"/>
</dbReference>
<feature type="region of interest" description="Disordered" evidence="3">
    <location>
        <begin position="1"/>
        <end position="29"/>
    </location>
</feature>
<feature type="region of interest" description="Disordered" evidence="3">
    <location>
        <begin position="771"/>
        <end position="854"/>
    </location>
</feature>
<feature type="compositionally biased region" description="Polar residues" evidence="3">
    <location>
        <begin position="1022"/>
        <end position="1032"/>
    </location>
</feature>
<dbReference type="Pfam" id="PF07727">
    <property type="entry name" value="RVT_2"/>
    <property type="match status" value="1"/>
</dbReference>
<feature type="domain" description="Retrovirus-related Pol polyprotein from transposon TNT 1-94-like beta-barrel" evidence="5">
    <location>
        <begin position="867"/>
        <end position="915"/>
    </location>
</feature>
<feature type="domain" description="Retroviral polymerase SH3-like" evidence="6">
    <location>
        <begin position="925"/>
        <end position="978"/>
    </location>
</feature>
<feature type="compositionally biased region" description="Low complexity" evidence="3">
    <location>
        <begin position="1036"/>
        <end position="1045"/>
    </location>
</feature>
<dbReference type="PANTHER" id="PTHR11439:SF483">
    <property type="entry name" value="PEPTIDE SYNTHASE GLIP-LIKE, PUTATIVE (AFU_ORTHOLOGUE AFUA_3G12920)-RELATED"/>
    <property type="match status" value="1"/>
</dbReference>
<keyword evidence="2" id="KW-0175">Coiled coil</keyword>
<keyword evidence="1" id="KW-0064">Aspartyl protease</keyword>
<dbReference type="InterPro" id="IPR054722">
    <property type="entry name" value="PolX-like_BBD"/>
</dbReference>
<feature type="region of interest" description="Disordered" evidence="3">
    <location>
        <begin position="1007"/>
        <end position="1045"/>
    </location>
</feature>
<comment type="caution">
    <text evidence="7">The sequence shown here is derived from an EMBL/GenBank/DDBJ whole genome shotgun (WGS) entry which is preliminary data.</text>
</comment>
<gene>
    <name evidence="7" type="ORF">Tci_023669</name>
</gene>
<dbReference type="EMBL" id="BKCJ010002904">
    <property type="protein sequence ID" value="GEU51691.1"/>
    <property type="molecule type" value="Genomic_DNA"/>
</dbReference>
<sequence length="1501" mass="170982">MNPRGGNAAGYMGAANRVGNDNQGQARPGQARTAKCYSCNGTWHIARNCTQPKRPQNSKYFKDKMLLMQAQENGVALDAEQLLFLAGGQDNVFDDDVDEQPVHDLALNVDNVFQADDCDAFDSDVDEAPTAQTMFMANLSSADPVTDEAGPSYDSDILSEVPDYEHYLDATCAHHEGHVTHDNIQLDHCVDSHADYTSDSHMIWYDQYVRDNEVPVVHSGASSVPTDAFMMIYNDMCESSDPSISHTSRNTVVKNSLTAELATYKEHVELYEQRAKFELTKREQKINEQLRIVISDRNFKEETLKRELHSIKLQLASTINHNKSMTEEVSFLKKDFKQKENKHLADFLNMKTLKKKPALYNGHEIIKDNHTPTIVYNSEDTLEIAEITRKKTNDKMNDPECVTRKVKIALHDYSKKNLLATFTPQKQLTPEQIFWSNDLMKLKSEALKERTKALTKEVKEMKDVFEELEAEVAQYDVDRKRDAIELKNLLIANDNLIVACLSQEVFYVATNSELNVARFTKMHVANTTVEARCLALEAELANLRNNNHDNQKELIDHFFKLEGKDNVICQLKKQLSQLQRTRSDTDRTLKVQTTDSQTTKLTKLTSHVTHLQAQNDLFRAENDKIKQHYKELYDSIKITRTKHIEQVTKLTIKNVNMKTSVSKDKVKLQVLTRAKHAIDVEPIVPCLRNNRDAHLDYLWHIKESVETIRNIVEEAKVVRPLDRSIVSACRYTKHSQELLEYAIDTCPQGSQPQTKQLAHIPLIEKKQVTVATPSNKSDHKTHKHVVTVKTQKTNVPVPPSTGVNRCPKASGSQPKSNPKPNRISPAKGVNKLPVEDQSRAKKSHVRTTNRVDSSSRLKRTVVQIVIWYLDSGCSKHMTGDRSRLMNFVKKFIGTVRFGNDHFGAIMGYGDYVIRTVSSPGVFGALCYPTNNREDVKKLQPTADTGIFVGYAPSRKGYRIYNKRTRRIMETIYVQFDELNEPMVPVQLELEILFQPMFDEYLEPPRTERLVPPAQPEPAPVNSAGTPLSNTIDQDAPTPSISPSSSALQYHSLHHGVAAEPNSMEERTDAPVDNPPFVNSKDHPLENVIGNPSRPVSTRKQLATDALWCLYSSMLSKVKPKNFKSAITKDCWFQAMQDEIHEFDRLQVWELVPQPDCVMIIALKWIYKVKLDEYGDVLKNKARLVAKGYRQEEGIDFEESFAPVARIEAIRIFIANAAIRNMTIYQMDVKTAFLNGDLKEEVYVSQPKGFVDPDHLTHVYHLKKALYGLKQAPQAWYDTLSRFLLDNNFSKDTVDPTLFTRKTGKHILLVQIYVDDIIFASTDPTDYDIFFNEMSSKFQMSMMGQMSFFLQVSQSPGGIFINESKFALEILKKFGMDSCNSVETPMVDRLKLDEDPSGILVDLTRFRSMAGSLMYVTASRPDLVFAVCMCARSKHIDIRHHFIREQVERGVVKLYFVMTDYQLTDIFTKALPRQRFEFILPRLGMKSMSPTTLKCLQEEEGE</sequence>
<organism evidence="7">
    <name type="scientific">Tanacetum cinerariifolium</name>
    <name type="common">Dalmatian daisy</name>
    <name type="synonym">Chrysanthemum cinerariifolium</name>
    <dbReference type="NCBI Taxonomy" id="118510"/>
    <lineage>
        <taxon>Eukaryota</taxon>
        <taxon>Viridiplantae</taxon>
        <taxon>Streptophyta</taxon>
        <taxon>Embryophyta</taxon>
        <taxon>Tracheophyta</taxon>
        <taxon>Spermatophyta</taxon>
        <taxon>Magnoliopsida</taxon>
        <taxon>eudicotyledons</taxon>
        <taxon>Gunneridae</taxon>
        <taxon>Pentapetalae</taxon>
        <taxon>asterids</taxon>
        <taxon>campanulids</taxon>
        <taxon>Asterales</taxon>
        <taxon>Asteraceae</taxon>
        <taxon>Asteroideae</taxon>
        <taxon>Anthemideae</taxon>
        <taxon>Anthemidinae</taxon>
        <taxon>Tanacetum</taxon>
    </lineage>
</organism>